<gene>
    <name evidence="3" type="ORF">FMOSSE_LOCUS12753</name>
</gene>
<keyword evidence="4" id="KW-1185">Reference proteome</keyword>
<feature type="compositionally biased region" description="Basic and acidic residues" evidence="1">
    <location>
        <begin position="1"/>
        <end position="20"/>
    </location>
</feature>
<dbReference type="GO" id="GO:0004519">
    <property type="term" value="F:endonuclease activity"/>
    <property type="evidence" value="ECO:0007669"/>
    <property type="project" value="InterPro"/>
</dbReference>
<dbReference type="EMBL" id="CAJVPP010006451">
    <property type="protein sequence ID" value="CAG8678372.1"/>
    <property type="molecule type" value="Genomic_DNA"/>
</dbReference>
<proteinExistence type="predicted"/>
<feature type="domain" description="Restriction endonuclease type IV Mrr" evidence="2">
    <location>
        <begin position="29"/>
        <end position="73"/>
    </location>
</feature>
<sequence length="103" mass="11540">MNNFEKGKKLEDKTADRLDAGIESSSLPRVPGDGGIDISGEATSHEFAIQCKNWANKIGRNVVEELAGVLSRREKPWKNRYRGGALRIFYPEQRKPDGCMGLY</sequence>
<dbReference type="AlphaFoldDB" id="A0A9N9HIK3"/>
<protein>
    <submittedName>
        <fullName evidence="3">2480_t:CDS:1</fullName>
    </submittedName>
</protein>
<evidence type="ECO:0000313" key="3">
    <source>
        <dbReference type="EMBL" id="CAG8678372.1"/>
    </source>
</evidence>
<dbReference type="GO" id="GO:0006302">
    <property type="term" value="P:double-strand break repair"/>
    <property type="evidence" value="ECO:0007669"/>
    <property type="project" value="UniProtKB-ARBA"/>
</dbReference>
<organism evidence="3 4">
    <name type="scientific">Funneliformis mosseae</name>
    <name type="common">Endomycorrhizal fungus</name>
    <name type="synonym">Glomus mosseae</name>
    <dbReference type="NCBI Taxonomy" id="27381"/>
    <lineage>
        <taxon>Eukaryota</taxon>
        <taxon>Fungi</taxon>
        <taxon>Fungi incertae sedis</taxon>
        <taxon>Mucoromycota</taxon>
        <taxon>Glomeromycotina</taxon>
        <taxon>Glomeromycetes</taxon>
        <taxon>Glomerales</taxon>
        <taxon>Glomeraceae</taxon>
        <taxon>Funneliformis</taxon>
    </lineage>
</organism>
<evidence type="ECO:0000259" key="2">
    <source>
        <dbReference type="Pfam" id="PF04471"/>
    </source>
</evidence>
<comment type="caution">
    <text evidence="3">The sequence shown here is derived from an EMBL/GenBank/DDBJ whole genome shotgun (WGS) entry which is preliminary data.</text>
</comment>
<accession>A0A9N9HIK3</accession>
<reference evidence="3" key="1">
    <citation type="submission" date="2021-06" db="EMBL/GenBank/DDBJ databases">
        <authorList>
            <person name="Kallberg Y."/>
            <person name="Tangrot J."/>
            <person name="Rosling A."/>
        </authorList>
    </citation>
    <scope>NUCLEOTIDE SEQUENCE</scope>
    <source>
        <strain evidence="3">87-6 pot B 2015</strain>
    </source>
</reference>
<dbReference type="InterPro" id="IPR011856">
    <property type="entry name" value="tRNA_endonuc-like_dom_sf"/>
</dbReference>
<dbReference type="InterPro" id="IPR007560">
    <property type="entry name" value="Restrct_endonuc_IV_Mrr"/>
</dbReference>
<dbReference type="Gene3D" id="3.40.1350.10">
    <property type="match status" value="1"/>
</dbReference>
<evidence type="ECO:0000313" key="4">
    <source>
        <dbReference type="Proteomes" id="UP000789375"/>
    </source>
</evidence>
<dbReference type="Proteomes" id="UP000789375">
    <property type="component" value="Unassembled WGS sequence"/>
</dbReference>
<dbReference type="SUPFAM" id="SSF52980">
    <property type="entry name" value="Restriction endonuclease-like"/>
    <property type="match status" value="1"/>
</dbReference>
<dbReference type="InterPro" id="IPR011335">
    <property type="entry name" value="Restrct_endonuc-II-like"/>
</dbReference>
<feature type="region of interest" description="Disordered" evidence="1">
    <location>
        <begin position="1"/>
        <end position="36"/>
    </location>
</feature>
<dbReference type="GO" id="GO:0003677">
    <property type="term" value="F:DNA binding"/>
    <property type="evidence" value="ECO:0007669"/>
    <property type="project" value="InterPro"/>
</dbReference>
<dbReference type="Pfam" id="PF04471">
    <property type="entry name" value="Mrr_cat"/>
    <property type="match status" value="1"/>
</dbReference>
<evidence type="ECO:0000256" key="1">
    <source>
        <dbReference type="SAM" id="MobiDB-lite"/>
    </source>
</evidence>
<name>A0A9N9HIK3_FUNMO</name>
<dbReference type="GO" id="GO:0009307">
    <property type="term" value="P:DNA restriction-modification system"/>
    <property type="evidence" value="ECO:0007669"/>
    <property type="project" value="InterPro"/>
</dbReference>